<dbReference type="PANTHER" id="PTHR10977">
    <property type="entry name" value="DIPHOSPHOMEVALONATE DECARBOXYLASE"/>
    <property type="match status" value="1"/>
</dbReference>
<evidence type="ECO:0000313" key="3">
    <source>
        <dbReference type="Proteomes" id="UP000655225"/>
    </source>
</evidence>
<keyword evidence="3" id="KW-1185">Reference proteome</keyword>
<dbReference type="GO" id="GO:0005829">
    <property type="term" value="C:cytosol"/>
    <property type="evidence" value="ECO:0007669"/>
    <property type="project" value="TreeGrafter"/>
</dbReference>
<organism evidence="2 3">
    <name type="scientific">Tetracentron sinense</name>
    <name type="common">Spur-leaf</name>
    <dbReference type="NCBI Taxonomy" id="13715"/>
    <lineage>
        <taxon>Eukaryota</taxon>
        <taxon>Viridiplantae</taxon>
        <taxon>Streptophyta</taxon>
        <taxon>Embryophyta</taxon>
        <taxon>Tracheophyta</taxon>
        <taxon>Spermatophyta</taxon>
        <taxon>Magnoliopsida</taxon>
        <taxon>Trochodendrales</taxon>
        <taxon>Trochodendraceae</taxon>
        <taxon>Tetracentron</taxon>
    </lineage>
</organism>
<dbReference type="GO" id="GO:0004163">
    <property type="term" value="F:diphosphomevalonate decarboxylase activity"/>
    <property type="evidence" value="ECO:0007669"/>
    <property type="project" value="TreeGrafter"/>
</dbReference>
<dbReference type="Gene3D" id="3.30.230.10">
    <property type="match status" value="1"/>
</dbReference>
<evidence type="ECO:0000259" key="1">
    <source>
        <dbReference type="Pfam" id="PF22700"/>
    </source>
</evidence>
<name>A0A835CWW1_TETSI</name>
<dbReference type="InterPro" id="IPR014721">
    <property type="entry name" value="Ribsml_uS5_D2-typ_fold_subgr"/>
</dbReference>
<comment type="caution">
    <text evidence="2">The sequence shown here is derived from an EMBL/GenBank/DDBJ whole genome shotgun (WGS) entry which is preliminary data.</text>
</comment>
<dbReference type="Pfam" id="PF22700">
    <property type="entry name" value="MVD-like_N"/>
    <property type="match status" value="1"/>
</dbReference>
<gene>
    <name evidence="2" type="ORF">HHK36_033223</name>
</gene>
<dbReference type="InterPro" id="IPR020568">
    <property type="entry name" value="Ribosomal_Su5_D2-typ_SF"/>
</dbReference>
<dbReference type="GO" id="GO:0019287">
    <property type="term" value="P:isopentenyl diphosphate biosynthetic process, mevalonate pathway"/>
    <property type="evidence" value="ECO:0007669"/>
    <property type="project" value="TreeGrafter"/>
</dbReference>
<evidence type="ECO:0000313" key="2">
    <source>
        <dbReference type="EMBL" id="KAF8364801.1"/>
    </source>
</evidence>
<dbReference type="InterPro" id="IPR053859">
    <property type="entry name" value="MVD-like_N"/>
</dbReference>
<accession>A0A835CWW1</accession>
<dbReference type="SUPFAM" id="SSF54211">
    <property type="entry name" value="Ribosomal protein S5 domain 2-like"/>
    <property type="match status" value="1"/>
</dbReference>
<protein>
    <recommendedName>
        <fullName evidence="1">Diphosphomevalonate decarboxylase-like N-terminal domain-containing protein</fullName>
    </recommendedName>
</protein>
<feature type="domain" description="Diphosphomevalonate decarboxylase-like N-terminal" evidence="1">
    <location>
        <begin position="27"/>
        <end position="133"/>
    </location>
</feature>
<dbReference type="AlphaFoldDB" id="A0A835CWW1"/>
<dbReference type="Proteomes" id="UP000655225">
    <property type="component" value="Unassembled WGS sequence"/>
</dbReference>
<dbReference type="PANTHER" id="PTHR10977:SF3">
    <property type="entry name" value="DIPHOSPHOMEVALONATE DECARBOXYLASE"/>
    <property type="match status" value="1"/>
</dbReference>
<dbReference type="OMA" id="LTTMKIC"/>
<dbReference type="EMBL" id="JABCRI010001244">
    <property type="protein sequence ID" value="KAF8364801.1"/>
    <property type="molecule type" value="Genomic_DNA"/>
</dbReference>
<reference evidence="2 3" key="1">
    <citation type="submission" date="2020-04" db="EMBL/GenBank/DDBJ databases">
        <title>Plant Genome Project.</title>
        <authorList>
            <person name="Zhang R.-G."/>
        </authorList>
    </citation>
    <scope>NUCLEOTIDE SEQUENCE [LARGE SCALE GENOMIC DNA]</scope>
    <source>
        <strain evidence="2">YNK0</strain>
        <tissue evidence="2">Leaf</tissue>
    </source>
</reference>
<sequence>MNVRGIGKRYGRVDKFNWILIVIAQTPTNIVVIRYWGKRDETLILPINDSIRVTLDPDHLCTTTTVAVNPSFEQDRMWINGKYRRFPYLEVDTRAVLGNLHYWEKLHVHIASDNNFPTATGLASSVAGFASWMDIAASLSISLILLSFSLEEDLAK</sequence>
<proteinExistence type="predicted"/>
<dbReference type="OrthoDB" id="10253702at2759"/>